<keyword evidence="12" id="KW-0547">Nucleotide-binding</keyword>
<dbReference type="EMBL" id="MZ209737">
    <property type="protein sequence ID" value="UHK03250.1"/>
    <property type="molecule type" value="Viral_cRNA"/>
</dbReference>
<dbReference type="Pfam" id="PF00946">
    <property type="entry name" value="Mononeg_RNA_pol"/>
    <property type="match status" value="1"/>
</dbReference>
<name>A0A8K1XCG2_9RHAB</name>
<dbReference type="GO" id="GO:0004482">
    <property type="term" value="F:mRNA 5'-cap (guanine-N7-)-methyltransferase activity"/>
    <property type="evidence" value="ECO:0007669"/>
    <property type="project" value="InterPro"/>
</dbReference>
<reference evidence="31" key="1">
    <citation type="submission" date="2021-05" db="EMBL/GenBank/DDBJ databases">
        <authorList>
            <person name="Feng G."/>
        </authorList>
    </citation>
    <scope>NUCLEOTIDE SEQUENCE</scope>
    <source>
        <strain evidence="31">YSP1FY156</strain>
    </source>
</reference>
<comment type="catalytic activity">
    <reaction evidence="26">
        <text>a 5'-end (5'-triphosphoguanosine)-adenylyl-adenylyl-cytidylyl-adenosine in mRNA + S-adenosyl-L-methionine = a 5'-end (5'-triphosphoguanosine)-(2'-O-methyladenylyl)-adenylyl-cytidylyl-adenosine in mRNA + S-adenosyl-L-homocysteine + H(+)</text>
        <dbReference type="Rhea" id="RHEA:65380"/>
        <dbReference type="Rhea" id="RHEA-COMP:16797"/>
        <dbReference type="Rhea" id="RHEA-COMP:16801"/>
        <dbReference type="ChEBI" id="CHEBI:15378"/>
        <dbReference type="ChEBI" id="CHEBI:57856"/>
        <dbReference type="ChEBI" id="CHEBI:59789"/>
        <dbReference type="ChEBI" id="CHEBI:156482"/>
        <dbReference type="ChEBI" id="CHEBI:156484"/>
    </reaction>
</comment>
<evidence type="ECO:0000256" key="13">
    <source>
        <dbReference type="ARBA" id="ARBA00022801"/>
    </source>
</evidence>
<keyword evidence="8" id="KW-0507">mRNA processing</keyword>
<dbReference type="GO" id="GO:0044423">
    <property type="term" value="C:virion component"/>
    <property type="evidence" value="ECO:0007669"/>
    <property type="project" value="UniProtKB-KW"/>
</dbReference>
<keyword evidence="7" id="KW-0489">Methyltransferase</keyword>
<accession>A0A8K1XCG2</accession>
<evidence type="ECO:0000256" key="4">
    <source>
        <dbReference type="ARBA" id="ARBA00012582"/>
    </source>
</evidence>
<evidence type="ECO:0000256" key="7">
    <source>
        <dbReference type="ARBA" id="ARBA00022603"/>
    </source>
</evidence>
<dbReference type="Pfam" id="PF14318">
    <property type="entry name" value="Mononeg_mRNAcap"/>
    <property type="match status" value="1"/>
</dbReference>
<evidence type="ECO:0000256" key="26">
    <source>
        <dbReference type="ARBA" id="ARBA00047332"/>
    </source>
</evidence>
<evidence type="ECO:0000256" key="15">
    <source>
        <dbReference type="ARBA" id="ARBA00022844"/>
    </source>
</evidence>
<evidence type="ECO:0000313" key="32">
    <source>
        <dbReference type="Proteomes" id="UP001184370"/>
    </source>
</evidence>
<keyword evidence="6 31" id="KW-0696">RNA-directed RNA polymerase</keyword>
<evidence type="ECO:0000256" key="8">
    <source>
        <dbReference type="ARBA" id="ARBA00022664"/>
    </source>
</evidence>
<evidence type="ECO:0000259" key="30">
    <source>
        <dbReference type="PROSITE" id="PS51590"/>
    </source>
</evidence>
<dbReference type="GO" id="GO:0003968">
    <property type="term" value="F:RNA-directed RNA polymerase activity"/>
    <property type="evidence" value="ECO:0007669"/>
    <property type="project" value="UniProtKB-KW"/>
</dbReference>
<dbReference type="Pfam" id="PF21081">
    <property type="entry name" value="Methyltrans_Mon_3rd"/>
    <property type="match status" value="1"/>
</dbReference>
<comment type="catalytic activity">
    <reaction evidence="20">
        <text>a 5'-end triphospho-adenylyl-adenylyl-cytidylyl-adenosine in mRNA + GDP + H(+) = a 5'-end (5'-triphosphoguanosine)-adenylyl-adenylyl-cytidylyl-adenosine in mRNA + diphosphate</text>
        <dbReference type="Rhea" id="RHEA:65436"/>
        <dbReference type="Rhea" id="RHEA-COMP:16797"/>
        <dbReference type="Rhea" id="RHEA-COMP:16799"/>
        <dbReference type="ChEBI" id="CHEBI:15378"/>
        <dbReference type="ChEBI" id="CHEBI:33019"/>
        <dbReference type="ChEBI" id="CHEBI:58189"/>
        <dbReference type="ChEBI" id="CHEBI:156484"/>
        <dbReference type="ChEBI" id="CHEBI:156503"/>
        <dbReference type="EC" id="2.7.7.88"/>
    </reaction>
</comment>
<evidence type="ECO:0000256" key="9">
    <source>
        <dbReference type="ARBA" id="ARBA00022679"/>
    </source>
</evidence>
<evidence type="ECO:0000256" key="3">
    <source>
        <dbReference type="ARBA" id="ARBA00012494"/>
    </source>
</evidence>
<dbReference type="Pfam" id="PF21080">
    <property type="entry name" value="Methyltrans_Mon_1st"/>
    <property type="match status" value="1"/>
</dbReference>
<dbReference type="InterPro" id="IPR025786">
    <property type="entry name" value="Mononega_L_MeTrfase"/>
</dbReference>
<evidence type="ECO:0000256" key="5">
    <source>
        <dbReference type="ARBA" id="ARBA00018602"/>
    </source>
</evidence>
<dbReference type="NCBIfam" id="TIGR04198">
    <property type="entry name" value="paramyx_RNAcap"/>
    <property type="match status" value="1"/>
</dbReference>
<keyword evidence="18" id="KW-1035">Host cytoplasm</keyword>
<keyword evidence="16" id="KW-0693">Viral RNA replication</keyword>
<dbReference type="InterPro" id="IPR029063">
    <property type="entry name" value="SAM-dependent_MTases_sf"/>
</dbReference>
<dbReference type="Proteomes" id="UP001184370">
    <property type="component" value="Segment"/>
</dbReference>
<dbReference type="InterPro" id="IPR039736">
    <property type="entry name" value="L_poly_C"/>
</dbReference>
<dbReference type="PROSITE" id="PS51590">
    <property type="entry name" value="SAM_MT_MNV_L"/>
    <property type="match status" value="1"/>
</dbReference>
<dbReference type="EC" id="2.7.7.88" evidence="4"/>
<evidence type="ECO:0000256" key="22">
    <source>
        <dbReference type="ARBA" id="ARBA00026099"/>
    </source>
</evidence>
<dbReference type="GO" id="GO:0016787">
    <property type="term" value="F:hydrolase activity"/>
    <property type="evidence" value="ECO:0007669"/>
    <property type="project" value="UniProtKB-KW"/>
</dbReference>
<evidence type="ECO:0000256" key="10">
    <source>
        <dbReference type="ARBA" id="ARBA00022691"/>
    </source>
</evidence>
<keyword evidence="11" id="KW-0548">Nucleotidyltransferase</keyword>
<keyword evidence="14" id="KW-0067">ATP-binding</keyword>
<dbReference type="PROSITE" id="PS50526">
    <property type="entry name" value="RDRP_SSRNA_NEG_NONSEG"/>
    <property type="match status" value="1"/>
</dbReference>
<evidence type="ECO:0000313" key="31">
    <source>
        <dbReference type="EMBL" id="UHK03250.1"/>
    </source>
</evidence>
<evidence type="ECO:0000256" key="24">
    <source>
        <dbReference type="ARBA" id="ARBA00030436"/>
    </source>
</evidence>
<comment type="catalytic activity">
    <reaction evidence="27">
        <text>a 5'-end (5'-triphosphoguanosine)-adenylyl-adenylyl-cytidylyl-adenosine in mRNA + 2 S-adenosyl-L-methionine = a 5'-end (N(7)-methyl 5'-triphosphoguanosine)-(2'-O-methyladenylyl)-adenylyl-cytidylyl-adenosine in mRNA + 2 S-adenosyl-L-homocysteine + H(+)</text>
        <dbReference type="Rhea" id="RHEA:65376"/>
        <dbReference type="Rhea" id="RHEA-COMP:16797"/>
        <dbReference type="Rhea" id="RHEA-COMP:16798"/>
        <dbReference type="ChEBI" id="CHEBI:15378"/>
        <dbReference type="ChEBI" id="CHEBI:57856"/>
        <dbReference type="ChEBI" id="CHEBI:59789"/>
        <dbReference type="ChEBI" id="CHEBI:156483"/>
        <dbReference type="ChEBI" id="CHEBI:156484"/>
        <dbReference type="EC" id="2.1.1.375"/>
    </reaction>
</comment>
<evidence type="ECO:0000256" key="12">
    <source>
        <dbReference type="ARBA" id="ARBA00022741"/>
    </source>
</evidence>
<evidence type="ECO:0000256" key="17">
    <source>
        <dbReference type="ARBA" id="ARBA00023042"/>
    </source>
</evidence>
<evidence type="ECO:0000256" key="28">
    <source>
        <dbReference type="ARBA" id="ARBA00048548"/>
    </source>
</evidence>
<dbReference type="EC" id="2.7.7.48" evidence="3"/>
<dbReference type="GO" id="GO:0005524">
    <property type="term" value="F:ATP binding"/>
    <property type="evidence" value="ECO:0007669"/>
    <property type="project" value="UniProtKB-KW"/>
</dbReference>
<keyword evidence="9" id="KW-0808">Transferase</keyword>
<keyword evidence="32" id="KW-1185">Reference proteome</keyword>
<evidence type="ECO:0000256" key="27">
    <source>
        <dbReference type="ARBA" id="ARBA00047370"/>
    </source>
</evidence>
<evidence type="ECO:0000256" key="23">
    <source>
        <dbReference type="ARBA" id="ARBA00030285"/>
    </source>
</evidence>
<protein>
    <recommendedName>
        <fullName evidence="5">RNA-directed RNA polymerase L</fullName>
        <ecNumber evidence="22">2.1.1.375</ecNumber>
        <ecNumber evidence="3">2.7.7.48</ecNumber>
        <ecNumber evidence="4">2.7.7.88</ecNumber>
    </recommendedName>
    <alternativeName>
        <fullName evidence="23">Large structural protein</fullName>
    </alternativeName>
    <alternativeName>
        <fullName evidence="25">Replicase</fullName>
    </alternativeName>
    <alternativeName>
        <fullName evidence="24">Transcriptase</fullName>
    </alternativeName>
</protein>
<keyword evidence="10" id="KW-0949">S-adenosyl-L-methionine</keyword>
<evidence type="ECO:0000256" key="21">
    <source>
        <dbReference type="ARBA" id="ARBA00024499"/>
    </source>
</evidence>
<evidence type="ECO:0000256" key="16">
    <source>
        <dbReference type="ARBA" id="ARBA00022953"/>
    </source>
</evidence>
<evidence type="ECO:0000256" key="1">
    <source>
        <dbReference type="ARBA" id="ARBA00004192"/>
    </source>
</evidence>
<sequence>MDFDYVEDWNPEGEGIEFDEEELPHNHSLPQDMRMENLNTMDYNLNSPLISDELDSFIQYLYTGTLNTRWDESIWKVRKEIWIHYRKQTSVQPSTKLHNWFGEINIMRQVDTSKILGLLRKTQEDAEETGEILLAFLRGWLNKNMCIPKKDTEDYKVLKWGALFLDLYVVVLCLNANSKVEKQNLAKLPGVKYNQARECFIIKSKIFTKMVTMKGFVFFVEDNKILSREFILMMKDVYSARFHSLLSMEGRVDRDLGPEDHQFLSTSYEIGDRILLTRGNDSYDLLKMVEPLCNVRLCQLAQLYRPLIDVPTDFPEFVKTRVLELSGSDLLGPRLMNHILSCNRVESVLTVYGSFRHWGHPFLDISKGLEKLYNQVNCTKDIDISYANALASDLAKIVLRKKFLSDKKWYVNSDDVPPDHPLKTCISNNTWPTPALISDIGDVWHELPLKKCFDLPDAIDPSIIYSDKSHSMTRSEITRFLSQNTGKKIPTKKVLKTLLEKPATDWPAFLRKVSEEGLPLDSLTIGLKGKEREMKKDGRYFSLMSWDLREYFVYTEYLIKEHFVPLFEGLTMADDLTTVMKKMLDTSNGQGSRDYKRITIANHIDYEKWNNHQRIESNGPVFRVMGQFLGYPDLIYRTHEFFQKSWIYYADRGDDLYVVNDQIKSKTGQRHAWNGQLGGLEGLRQKGWSVLNLLVIAREGIRRNTLTKTLAQGDNQVICTHYEVQTYRTEQELLKCLDNIYANNDSILSSIETGTKKLGLIINQDETMRSADYLNYGKIPVFRGNVRCLETKKWSRVSCVTNDQLPNMSSIMSTVSSAALGVSHYSPSPLNSMFHYNFLGNMVRQLIEMHNPALRGPIHPSIIKGYSPGKKYKSLALYLDPSLGGVCGTSLARFLTRLFPDPITEGLSFWRLIYEHSSLQWVREIALSAGSPTVAKPDLMSKIKLLENPLALNIVHGIDALTLIKNEIKSHLYNHAGEVRNTIIREAIIYGRREETPFVHFLFSIKPLFPRFLSEYRAASYLGIVDSMVGLFQNSRTIRNYFSNRMSRQIDKVIYESERSGIVWLHERANRIISYLWTCSSKYADQLRENSWGRAVVGATIPHPLEMIHQFELFWGNCRLCDINNMFVSVLLPMGLVDYANSRGPYPAYLGSNTKESTSILSPWEKEAIIPLIKRAEHVRNAIGWFVLPGSNLGNAICQNLESLTGEDWSGFSKGFKRTGSALHRFSNSRQSSGGFTAQSPSKLTRMFSTTNTLEGLKDVNYDFMFQSLLLYSQITAGELHDQVAEQGLYHFHLSCKECLRPIEEVILETEETYTHPLVSDVIESWLPPDIHFSHKTTLFEIRPGNWDALTDSDKSFHIGRTEAFLYGESHLSKDSAQDPGSLFPLTIQKRIIPQYYLDGVLHGLVAVSATETAFRRSVAMFARAEHALLGSVMHLISKVSAHPNLVNLWRGNSFLNLFTSIPHKLPPSYPTTNRDLSLLGRNYLNHRFFVLNDRANQWTRSPTPVWVFADTNNPRFTVLISLSLRIMTLVFNKRISPEQKSELREIKDLISMVKSCAYNDKDEKKTNKYISICRSTTGELRHACKNMCEKMDETRETPEFSEEAYGESTVTRVIYTSYKNHPALELPRYQDPLISGLRLFQCATGAHYKLRTIIKTLHIKYNNFLCAGDGSGGLTAWLLRNNLESRGIFNSLLELTGVHLKGSAPSPPSAVESMGGMASRCVNAFDCWKDPSNLACQATWTRFKTLCKIHGLRIDLVVMDMEVRDSEEMERIESLVHKNIWDLLVTGGTLIFKSYLTRIFGSDKNILETLGKSFKNVDVVHTSLSSSRTSEVYVVAYGKGTHHHLHPDYSELLSQLQMTHPLFQSEEEEFARARRLLTFNWYKGVPMQFRGDPYEELSQFLLGMGVETGIAYSLGLDMRNLGFCTSMGPIYGIFLIALNSICNLTRGERLVRRPPTDSGVMAIGVLISGFYTWYSYCMDDLKTRTSVQKLLGISFPFWFGSYLDKKKDLYYFRWSLNYPLKYIKCLHLDSKMASICTFIRILRKIAPNKVSAVNAREVDLQIAKYNTGLTVERFESLTGLGQAIGNDQIIYPDPSYLVDIDMQIEYFEDQAWTN</sequence>
<dbReference type="InterPro" id="IPR039530">
    <property type="entry name" value="L_methyltransferase_rhabdo"/>
</dbReference>
<dbReference type="Gene3D" id="3.40.50.150">
    <property type="entry name" value="Vaccinia Virus protein VP39"/>
    <property type="match status" value="1"/>
</dbReference>
<gene>
    <name evidence="31" type="ORF">FuRV4_gp6</name>
</gene>
<evidence type="ECO:0000256" key="25">
    <source>
        <dbReference type="ARBA" id="ARBA00031012"/>
    </source>
</evidence>
<dbReference type="InterPro" id="IPR048398">
    <property type="entry name" value="Methyltrans_Mon_C"/>
</dbReference>
<dbReference type="Pfam" id="PF14314">
    <property type="entry name" value="Methyltrans_Mon_2nd"/>
    <property type="match status" value="1"/>
</dbReference>
<dbReference type="EC" id="2.1.1.375" evidence="22"/>
<comment type="catalytic activity">
    <reaction evidence="28">
        <text>GTP + H2O = GDP + phosphate + H(+)</text>
        <dbReference type="Rhea" id="RHEA:19669"/>
        <dbReference type="ChEBI" id="CHEBI:15377"/>
        <dbReference type="ChEBI" id="CHEBI:15378"/>
        <dbReference type="ChEBI" id="CHEBI:37565"/>
        <dbReference type="ChEBI" id="CHEBI:43474"/>
        <dbReference type="ChEBI" id="CHEBI:58189"/>
    </reaction>
</comment>
<evidence type="ECO:0000256" key="11">
    <source>
        <dbReference type="ARBA" id="ARBA00022695"/>
    </source>
</evidence>
<comment type="subcellular location">
    <subcellularLocation>
        <location evidence="1">Host cytoplasm</location>
    </subcellularLocation>
    <subcellularLocation>
        <location evidence="2">Virion</location>
    </subcellularLocation>
</comment>
<evidence type="ECO:0000256" key="20">
    <source>
        <dbReference type="ARBA" id="ARBA00024494"/>
    </source>
</evidence>
<keyword evidence="17" id="KW-0506">mRNA capping</keyword>
<evidence type="ECO:0000259" key="29">
    <source>
        <dbReference type="PROSITE" id="PS50526"/>
    </source>
</evidence>
<feature type="domain" description="RdRp catalytic" evidence="29">
    <location>
        <begin position="598"/>
        <end position="784"/>
    </location>
</feature>
<feature type="domain" description="Mononegavirus-type SAM-dependent 2'-O-MTase" evidence="30">
    <location>
        <begin position="1639"/>
        <end position="1836"/>
    </location>
</feature>
<evidence type="ECO:0000256" key="19">
    <source>
        <dbReference type="ARBA" id="ARBA00023268"/>
    </source>
</evidence>
<dbReference type="InterPro" id="IPR026890">
    <property type="entry name" value="Mononeg_mRNAcap"/>
</dbReference>
<evidence type="ECO:0000256" key="6">
    <source>
        <dbReference type="ARBA" id="ARBA00022484"/>
    </source>
</evidence>
<evidence type="ECO:0000256" key="2">
    <source>
        <dbReference type="ARBA" id="ARBA00004328"/>
    </source>
</evidence>
<evidence type="ECO:0000256" key="14">
    <source>
        <dbReference type="ARBA" id="ARBA00022840"/>
    </source>
</evidence>
<keyword evidence="19" id="KW-0511">Multifunctional enzyme</keyword>
<keyword evidence="15" id="KW-0946">Virion</keyword>
<dbReference type="InterPro" id="IPR014023">
    <property type="entry name" value="Mononeg_RNA_pol_cat"/>
</dbReference>
<keyword evidence="13" id="KW-0378">Hydrolase</keyword>
<comment type="catalytic activity">
    <reaction evidence="21">
        <text>a 5'-end (5'-triphosphoguanosine)-(2'-O-methyladenylyl)-adenylyl-cytidylyl-adenosine in mRNA + S-adenosyl-L-methionine = a 5'-end (N(7)-methyl 5'-triphosphoguanosine)-(2'-O-methyladenylyl)-adenylyl-cytidylyl-adenosine in mRNA + S-adenosyl-L-homocysteine</text>
        <dbReference type="Rhea" id="RHEA:65440"/>
        <dbReference type="Rhea" id="RHEA-COMP:16798"/>
        <dbReference type="Rhea" id="RHEA-COMP:16801"/>
        <dbReference type="ChEBI" id="CHEBI:57856"/>
        <dbReference type="ChEBI" id="CHEBI:59789"/>
        <dbReference type="ChEBI" id="CHEBI:156482"/>
        <dbReference type="ChEBI" id="CHEBI:156483"/>
    </reaction>
</comment>
<dbReference type="InterPro" id="IPR048397">
    <property type="entry name" value="Methyltrans_Mon_CD"/>
</dbReference>
<evidence type="ECO:0000256" key="18">
    <source>
        <dbReference type="ARBA" id="ARBA00023200"/>
    </source>
</evidence>
<organism evidence="31 32">
    <name type="scientific">Hangzhou rhabdovirus 4</name>
    <dbReference type="NCBI Taxonomy" id="2905393"/>
    <lineage>
        <taxon>Viruses</taxon>
        <taxon>Riboviria</taxon>
        <taxon>Orthornavirae</taxon>
        <taxon>Negarnaviricota</taxon>
        <taxon>Haploviricotina</taxon>
        <taxon>Monjiviricetes</taxon>
        <taxon>Mononegavirales</taxon>
        <taxon>Rhabdoviridae</taxon>
        <taxon>Alpharhabdovirinae</taxon>
        <taxon>Sigmavirus</taxon>
        <taxon>Sigmavirus hangzhou</taxon>
    </lineage>
</organism>
<dbReference type="GO" id="GO:0030430">
    <property type="term" value="C:host cell cytoplasm"/>
    <property type="evidence" value="ECO:0007669"/>
    <property type="project" value="UniProtKB-SubCell"/>
</dbReference>
<proteinExistence type="predicted"/>